<dbReference type="SUPFAM" id="SSF51569">
    <property type="entry name" value="Aldolase"/>
    <property type="match status" value="1"/>
</dbReference>
<evidence type="ECO:0000256" key="2">
    <source>
        <dbReference type="ARBA" id="ARBA00012962"/>
    </source>
</evidence>
<dbReference type="OrthoDB" id="9792692at2"/>
<dbReference type="InterPro" id="IPR036291">
    <property type="entry name" value="NAD(P)-bd_dom_sf"/>
</dbReference>
<evidence type="ECO:0000259" key="7">
    <source>
        <dbReference type="Pfam" id="PF01488"/>
    </source>
</evidence>
<dbReference type="InterPro" id="IPR013785">
    <property type="entry name" value="Aldolase_TIM"/>
</dbReference>
<dbReference type="PANTHER" id="PTHR21089:SF1">
    <property type="entry name" value="BIFUNCTIONAL 3-DEHYDROQUINATE DEHYDRATASE_SHIKIMATE DEHYDROGENASE, CHLOROPLASTIC"/>
    <property type="match status" value="1"/>
</dbReference>
<dbReference type="GO" id="GO:0009073">
    <property type="term" value="P:aromatic amino acid family biosynthetic process"/>
    <property type="evidence" value="ECO:0007669"/>
    <property type="project" value="UniProtKB-KW"/>
</dbReference>
<comment type="catalytic activity">
    <reaction evidence="6">
        <text>shikimate + NADP(+) = 3-dehydroshikimate + NADPH + H(+)</text>
        <dbReference type="Rhea" id="RHEA:17737"/>
        <dbReference type="ChEBI" id="CHEBI:15378"/>
        <dbReference type="ChEBI" id="CHEBI:16630"/>
        <dbReference type="ChEBI" id="CHEBI:36208"/>
        <dbReference type="ChEBI" id="CHEBI:57783"/>
        <dbReference type="ChEBI" id="CHEBI:58349"/>
        <dbReference type="EC" id="1.1.1.25"/>
    </reaction>
</comment>
<evidence type="ECO:0000313" key="9">
    <source>
        <dbReference type="EMBL" id="QDV08570.1"/>
    </source>
</evidence>
<dbReference type="GO" id="GO:0019632">
    <property type="term" value="P:shikimate metabolic process"/>
    <property type="evidence" value="ECO:0007669"/>
    <property type="project" value="TreeGrafter"/>
</dbReference>
<keyword evidence="5" id="KW-0057">Aromatic amino acid biosynthesis</keyword>
<evidence type="ECO:0000256" key="3">
    <source>
        <dbReference type="ARBA" id="ARBA00022857"/>
    </source>
</evidence>
<dbReference type="Pfam" id="PF01487">
    <property type="entry name" value="DHquinase_I"/>
    <property type="match status" value="1"/>
</dbReference>
<dbReference type="GO" id="GO:0003855">
    <property type="term" value="F:3-dehydroquinate dehydratase activity"/>
    <property type="evidence" value="ECO:0007669"/>
    <property type="project" value="InterPro"/>
</dbReference>
<dbReference type="InterPro" id="IPR013708">
    <property type="entry name" value="Shikimate_DH-bd_N"/>
</dbReference>
<dbReference type="GO" id="GO:0009423">
    <property type="term" value="P:chorismate biosynthetic process"/>
    <property type="evidence" value="ECO:0007669"/>
    <property type="project" value="TreeGrafter"/>
</dbReference>
<gene>
    <name evidence="9" type="primary">aroE</name>
    <name evidence="9" type="ORF">Poly30_41190</name>
</gene>
<dbReference type="InterPro" id="IPR006151">
    <property type="entry name" value="Shikm_DH/Glu-tRNA_Rdtase"/>
</dbReference>
<evidence type="ECO:0000256" key="5">
    <source>
        <dbReference type="ARBA" id="ARBA00023141"/>
    </source>
</evidence>
<proteinExistence type="predicted"/>
<dbReference type="Proteomes" id="UP000320390">
    <property type="component" value="Chromosome"/>
</dbReference>
<evidence type="ECO:0000256" key="1">
    <source>
        <dbReference type="ARBA" id="ARBA00004871"/>
    </source>
</evidence>
<dbReference type="InterPro" id="IPR022893">
    <property type="entry name" value="Shikimate_DH_fam"/>
</dbReference>
<dbReference type="Pfam" id="PF08501">
    <property type="entry name" value="Shikimate_dh_N"/>
    <property type="match status" value="1"/>
</dbReference>
<dbReference type="InterPro" id="IPR001381">
    <property type="entry name" value="DHquinase_I"/>
</dbReference>
<keyword evidence="4 9" id="KW-0560">Oxidoreductase</keyword>
<reference evidence="9 10" key="1">
    <citation type="submission" date="2019-02" db="EMBL/GenBank/DDBJ databases">
        <title>Deep-cultivation of Planctomycetes and their phenomic and genomic characterization uncovers novel biology.</title>
        <authorList>
            <person name="Wiegand S."/>
            <person name="Jogler M."/>
            <person name="Boedeker C."/>
            <person name="Pinto D."/>
            <person name="Vollmers J."/>
            <person name="Rivas-Marin E."/>
            <person name="Kohn T."/>
            <person name="Peeters S.H."/>
            <person name="Heuer A."/>
            <person name="Rast P."/>
            <person name="Oberbeckmann S."/>
            <person name="Bunk B."/>
            <person name="Jeske O."/>
            <person name="Meyerdierks A."/>
            <person name="Storesund J.E."/>
            <person name="Kallscheuer N."/>
            <person name="Luecker S."/>
            <person name="Lage O.M."/>
            <person name="Pohl T."/>
            <person name="Merkel B.J."/>
            <person name="Hornburger P."/>
            <person name="Mueller R.-W."/>
            <person name="Bruemmer F."/>
            <person name="Labrenz M."/>
            <person name="Spormann A.M."/>
            <person name="Op den Camp H."/>
            <person name="Overmann J."/>
            <person name="Amann R."/>
            <person name="Jetten M.S.M."/>
            <person name="Mascher T."/>
            <person name="Medema M.H."/>
            <person name="Devos D.P."/>
            <person name="Kaster A.-K."/>
            <person name="Ovreas L."/>
            <person name="Rohde M."/>
            <person name="Galperin M.Y."/>
            <person name="Jogler C."/>
        </authorList>
    </citation>
    <scope>NUCLEOTIDE SEQUENCE [LARGE SCALE GENOMIC DNA]</scope>
    <source>
        <strain evidence="9 10">Poly30</strain>
    </source>
</reference>
<dbReference type="GO" id="GO:0004764">
    <property type="term" value="F:shikimate 3-dehydrogenase (NADP+) activity"/>
    <property type="evidence" value="ECO:0007669"/>
    <property type="project" value="UniProtKB-EC"/>
</dbReference>
<dbReference type="InterPro" id="IPR046346">
    <property type="entry name" value="Aminoacid_DH-like_N_sf"/>
</dbReference>
<organism evidence="9 10">
    <name type="scientific">Saltatorellus ferox</name>
    <dbReference type="NCBI Taxonomy" id="2528018"/>
    <lineage>
        <taxon>Bacteria</taxon>
        <taxon>Pseudomonadati</taxon>
        <taxon>Planctomycetota</taxon>
        <taxon>Planctomycetia</taxon>
        <taxon>Planctomycetia incertae sedis</taxon>
        <taxon>Saltatorellus</taxon>
    </lineage>
</organism>
<keyword evidence="5" id="KW-0028">Amino-acid biosynthesis</keyword>
<feature type="domain" description="Shikimate dehydrogenase substrate binding N-terminal" evidence="8">
    <location>
        <begin position="271"/>
        <end position="357"/>
    </location>
</feature>
<dbReference type="EMBL" id="CP036434">
    <property type="protein sequence ID" value="QDV08570.1"/>
    <property type="molecule type" value="Genomic_DNA"/>
</dbReference>
<dbReference type="RefSeq" id="WP_145201475.1">
    <property type="nucleotide sequence ID" value="NZ_CP036434.1"/>
</dbReference>
<evidence type="ECO:0000256" key="4">
    <source>
        <dbReference type="ARBA" id="ARBA00023002"/>
    </source>
</evidence>
<dbReference type="SUPFAM" id="SSF51735">
    <property type="entry name" value="NAD(P)-binding Rossmann-fold domains"/>
    <property type="match status" value="1"/>
</dbReference>
<evidence type="ECO:0000313" key="10">
    <source>
        <dbReference type="Proteomes" id="UP000320390"/>
    </source>
</evidence>
<evidence type="ECO:0000256" key="6">
    <source>
        <dbReference type="ARBA" id="ARBA00049442"/>
    </source>
</evidence>
<dbReference type="PANTHER" id="PTHR21089">
    <property type="entry name" value="SHIKIMATE DEHYDROGENASE"/>
    <property type="match status" value="1"/>
</dbReference>
<dbReference type="Gene3D" id="3.40.50.720">
    <property type="entry name" value="NAD(P)-binding Rossmann-like Domain"/>
    <property type="match status" value="1"/>
</dbReference>
<sequence>MTSSAFPSPAPAPGPIPGPIVVSLLCRTLAAFREALDLGAAADADVVEFRLDHVARELLGPGALAFGALVDLAGRPTIAAIHGSEGFGTYGGSSADRGRVLAAAAGAGVTYLDIDAALLGEARLDGLATPRILSTHRELPAIDDASLDAVADELDALVRPGAGDLVKIVPATERAEDVIVLLDWLERRPAGSTIAFASGHASAFSRMAAPAFGSVLVYAAPARIEEPRPSSPLLASAAPGQLRVSHLRAVWGGRDGSQARVPGRATRLAAVCGRPIGHSASPVTHAAALRALGADALFLPVAPTSFTTFANAVRQHPRWVGLSVTAPFKLKAIELATGEHGAGADAASSVIGAANTLYFDAEPERRFTASNTDAPAIGIVIAEAVVAEDFAGLSAVVIGAGGAARAAVHALAKRGAAVTVAARRIEAARALATEMAASMDVGVGAADLRSDAYRDLRPDIIVHTTPLGTDGIGEPEVPAEHLRPGVAVLDAVYRPRETALLRRAAAAGAIPISGERWFLLQAWLQHGTLFQDLYAGRTLTPELEEAAQRAMGDALGRWLSGETSSQNP</sequence>
<name>A0A518EWV6_9BACT</name>
<dbReference type="SUPFAM" id="SSF53223">
    <property type="entry name" value="Aminoacid dehydrogenase-like, N-terminal domain"/>
    <property type="match status" value="1"/>
</dbReference>
<dbReference type="EC" id="1.1.1.25" evidence="2"/>
<feature type="domain" description="Quinate/shikimate 5-dehydrogenase/glutamyl-tRNA reductase" evidence="7">
    <location>
        <begin position="388"/>
        <end position="437"/>
    </location>
</feature>
<comment type="pathway">
    <text evidence="1">Metabolic intermediate biosynthesis; chorismate biosynthesis; chorismate from D-erythrose 4-phosphate and phosphoenolpyruvate: step 4/7.</text>
</comment>
<keyword evidence="10" id="KW-1185">Reference proteome</keyword>
<evidence type="ECO:0000259" key="8">
    <source>
        <dbReference type="Pfam" id="PF08501"/>
    </source>
</evidence>
<dbReference type="Gene3D" id="3.20.20.70">
    <property type="entry name" value="Aldolase class I"/>
    <property type="match status" value="1"/>
</dbReference>
<dbReference type="Gene3D" id="3.40.50.10860">
    <property type="entry name" value="Leucine Dehydrogenase, chain A, domain 1"/>
    <property type="match status" value="1"/>
</dbReference>
<dbReference type="AlphaFoldDB" id="A0A518EWV6"/>
<accession>A0A518EWV6</accession>
<dbReference type="Pfam" id="PF01488">
    <property type="entry name" value="Shikimate_DH"/>
    <property type="match status" value="1"/>
</dbReference>
<keyword evidence="3" id="KW-0521">NADP</keyword>
<protein>
    <recommendedName>
        <fullName evidence="2">shikimate dehydrogenase (NADP(+))</fullName>
        <ecNumber evidence="2">1.1.1.25</ecNumber>
    </recommendedName>
</protein>